<dbReference type="AlphaFoldDB" id="A0AAW0AYY3"/>
<dbReference type="SUPFAM" id="SSF48371">
    <property type="entry name" value="ARM repeat"/>
    <property type="match status" value="1"/>
</dbReference>
<proteinExistence type="predicted"/>
<evidence type="ECO:0000313" key="6">
    <source>
        <dbReference type="Proteomes" id="UP001383192"/>
    </source>
</evidence>
<dbReference type="Pfam" id="PF00806">
    <property type="entry name" value="PUF"/>
    <property type="match status" value="3"/>
</dbReference>
<dbReference type="GO" id="GO:0005737">
    <property type="term" value="C:cytoplasm"/>
    <property type="evidence" value="ECO:0007669"/>
    <property type="project" value="TreeGrafter"/>
</dbReference>
<dbReference type="InterPro" id="IPR001313">
    <property type="entry name" value="Pumilio_RNA-bd_rpt"/>
</dbReference>
<dbReference type="PROSITE" id="PS50303">
    <property type="entry name" value="PUM_HD"/>
    <property type="match status" value="1"/>
</dbReference>
<dbReference type="PANTHER" id="PTHR12537:SF12">
    <property type="entry name" value="MATERNAL PROTEIN PUMILIO"/>
    <property type="match status" value="1"/>
</dbReference>
<dbReference type="GO" id="GO:0003730">
    <property type="term" value="F:mRNA 3'-UTR binding"/>
    <property type="evidence" value="ECO:0007669"/>
    <property type="project" value="TreeGrafter"/>
</dbReference>
<feature type="region of interest" description="Disordered" evidence="3">
    <location>
        <begin position="1"/>
        <end position="109"/>
    </location>
</feature>
<name>A0AAW0AYY3_9AGAR</name>
<protein>
    <submittedName>
        <fullName evidence="5">mRNA binding protein puf3</fullName>
    </submittedName>
</protein>
<sequence>MISEHARRNPNGPSQPEKGKQEGKRMTTYQKLEEVRIRSTPTNTKESKSRSDPITYLLTDSDMSRDQIMTRTRTQDAKSKGSSSTLEKDHPTNACSRNDTIGIPSASYNSPTMNKSLPYYSDVHHLSDHQSSAEASDANLYTAYHQPKSRKVPQVDNTFVAAPQSVDPYRSWPCNAGGLLPMQGLPPIDYWPSKYSYGHSTLPFGGMTPSSPHPYWFNPVDTWRNSFFNGIWVRNLLFSIRSDIKMVGPFPNFVMPPQDLYYQPPNPSPGQYHPPFNPAYLPLQPTAQPNSVQITPPCAQIVQPNVQTALDTRSARLAAFHSSQPAKWVLEDIIGCMVEFSFDRYGSRFVQDRLDEASDTQIQVVFDELVPSTALPLMFDIFGNYVIQKLFDLATQDRKTLLASMMEGHLLALSVQIHGSRVVQKALQHISSDHRRRFLVELEPHVELCIRDPHANFASTLKSMPIENAF</sequence>
<comment type="caution">
    <text evidence="5">The sequence shown here is derived from an EMBL/GenBank/DDBJ whole genome shotgun (WGS) entry which is preliminary data.</text>
</comment>
<feature type="repeat" description="Pumilio" evidence="2">
    <location>
        <begin position="368"/>
        <end position="402"/>
    </location>
</feature>
<keyword evidence="1" id="KW-0677">Repeat</keyword>
<dbReference type="PANTHER" id="PTHR12537">
    <property type="entry name" value="RNA BINDING PROTEIN PUMILIO-RELATED"/>
    <property type="match status" value="1"/>
</dbReference>
<dbReference type="EMBL" id="JAYKXP010000231">
    <property type="protein sequence ID" value="KAK7018071.1"/>
    <property type="molecule type" value="Genomic_DNA"/>
</dbReference>
<dbReference type="InterPro" id="IPR033133">
    <property type="entry name" value="PUM-HD"/>
</dbReference>
<evidence type="ECO:0000256" key="2">
    <source>
        <dbReference type="PROSITE-ProRule" id="PRU00317"/>
    </source>
</evidence>
<evidence type="ECO:0000313" key="5">
    <source>
        <dbReference type="EMBL" id="KAK7018071.1"/>
    </source>
</evidence>
<dbReference type="InterPro" id="IPR011989">
    <property type="entry name" value="ARM-like"/>
</dbReference>
<dbReference type="InterPro" id="IPR016024">
    <property type="entry name" value="ARM-type_fold"/>
</dbReference>
<dbReference type="Gene3D" id="1.25.10.10">
    <property type="entry name" value="Leucine-rich Repeat Variant"/>
    <property type="match status" value="1"/>
</dbReference>
<dbReference type="SMART" id="SM00025">
    <property type="entry name" value="Pumilio"/>
    <property type="match status" value="3"/>
</dbReference>
<evidence type="ECO:0000259" key="4">
    <source>
        <dbReference type="PROSITE" id="PS50303"/>
    </source>
</evidence>
<gene>
    <name evidence="5" type="primary">PUF3_4</name>
    <name evidence="5" type="ORF">VNI00_018390</name>
</gene>
<reference evidence="5 6" key="1">
    <citation type="submission" date="2024-01" db="EMBL/GenBank/DDBJ databases">
        <title>A draft genome for a cacao thread blight-causing isolate of Paramarasmius palmivorus.</title>
        <authorList>
            <person name="Baruah I.K."/>
            <person name="Bukari Y."/>
            <person name="Amoako-Attah I."/>
            <person name="Meinhardt L.W."/>
            <person name="Bailey B.A."/>
            <person name="Cohen S.P."/>
        </authorList>
    </citation>
    <scope>NUCLEOTIDE SEQUENCE [LARGE SCALE GENOMIC DNA]</scope>
    <source>
        <strain evidence="5 6">GH-12</strain>
    </source>
</reference>
<feature type="compositionally biased region" description="Basic and acidic residues" evidence="3">
    <location>
        <begin position="17"/>
        <end position="37"/>
    </location>
</feature>
<organism evidence="5 6">
    <name type="scientific">Paramarasmius palmivorus</name>
    <dbReference type="NCBI Taxonomy" id="297713"/>
    <lineage>
        <taxon>Eukaryota</taxon>
        <taxon>Fungi</taxon>
        <taxon>Dikarya</taxon>
        <taxon>Basidiomycota</taxon>
        <taxon>Agaricomycotina</taxon>
        <taxon>Agaricomycetes</taxon>
        <taxon>Agaricomycetidae</taxon>
        <taxon>Agaricales</taxon>
        <taxon>Marasmiineae</taxon>
        <taxon>Marasmiaceae</taxon>
        <taxon>Paramarasmius</taxon>
    </lineage>
</organism>
<keyword evidence="6" id="KW-1185">Reference proteome</keyword>
<feature type="domain" description="PUM-HD" evidence="4">
    <location>
        <begin position="312"/>
        <end position="470"/>
    </location>
</feature>
<evidence type="ECO:0000256" key="1">
    <source>
        <dbReference type="ARBA" id="ARBA00022737"/>
    </source>
</evidence>
<accession>A0AAW0AYY3</accession>
<evidence type="ECO:0000256" key="3">
    <source>
        <dbReference type="SAM" id="MobiDB-lite"/>
    </source>
</evidence>
<feature type="repeat" description="Pumilio" evidence="2">
    <location>
        <begin position="404"/>
        <end position="441"/>
    </location>
</feature>
<feature type="repeat" description="Pumilio" evidence="2">
    <location>
        <begin position="332"/>
        <end position="367"/>
    </location>
</feature>
<dbReference type="GO" id="GO:0000288">
    <property type="term" value="P:nuclear-transcribed mRNA catabolic process, deadenylation-dependent decay"/>
    <property type="evidence" value="ECO:0007669"/>
    <property type="project" value="TreeGrafter"/>
</dbReference>
<dbReference type="PROSITE" id="PS50302">
    <property type="entry name" value="PUM"/>
    <property type="match status" value="3"/>
</dbReference>
<dbReference type="Proteomes" id="UP001383192">
    <property type="component" value="Unassembled WGS sequence"/>
</dbReference>